<evidence type="ECO:0000313" key="2">
    <source>
        <dbReference type="Proteomes" id="UP000029533"/>
    </source>
</evidence>
<name>A0AAW3FH79_9BACT</name>
<proteinExistence type="predicted"/>
<sequence length="100" mass="11462">MNIKKQITVCKTDAEIKIYPESKNELGLWIAHPPCFVVSVNDVRNIECMINTALRYSNSGVLVTEETAKNVLKEMCVKSWNILYKSHRVFSFSLAEKKLL</sequence>
<gene>
    <name evidence="1" type="ORF">HMPREF2132_04365</name>
</gene>
<dbReference type="RefSeq" id="WP_036869460.1">
    <property type="nucleotide sequence ID" value="NZ_JRNJ01000041.1"/>
</dbReference>
<dbReference type="AlphaFoldDB" id="A0AAW3FH79"/>
<evidence type="ECO:0000313" key="1">
    <source>
        <dbReference type="EMBL" id="KGF28413.1"/>
    </source>
</evidence>
<comment type="caution">
    <text evidence="1">The sequence shown here is derived from an EMBL/GenBank/DDBJ whole genome shotgun (WGS) entry which is preliminary data.</text>
</comment>
<protein>
    <submittedName>
        <fullName evidence="1">Uncharacterized protein</fullName>
    </submittedName>
</protein>
<organism evidence="1 2">
    <name type="scientific">Prevotella histicola JCM 15637 = DNF00424</name>
    <dbReference type="NCBI Taxonomy" id="1236504"/>
    <lineage>
        <taxon>Bacteria</taxon>
        <taxon>Pseudomonadati</taxon>
        <taxon>Bacteroidota</taxon>
        <taxon>Bacteroidia</taxon>
        <taxon>Bacteroidales</taxon>
        <taxon>Prevotellaceae</taxon>
        <taxon>Prevotella</taxon>
    </lineage>
</organism>
<accession>A0AAW3FH79</accession>
<dbReference type="EMBL" id="JRNJ01000041">
    <property type="protein sequence ID" value="KGF28413.1"/>
    <property type="molecule type" value="Genomic_DNA"/>
</dbReference>
<reference evidence="1 2" key="1">
    <citation type="submission" date="2014-07" db="EMBL/GenBank/DDBJ databases">
        <authorList>
            <person name="McCorrison J."/>
            <person name="Sanka R."/>
            <person name="Torralba M."/>
            <person name="Gillis M."/>
            <person name="Haft D.H."/>
            <person name="Methe B."/>
            <person name="Sutton G."/>
            <person name="Nelson K.E."/>
        </authorList>
    </citation>
    <scope>NUCLEOTIDE SEQUENCE [LARGE SCALE GENOMIC DNA]</scope>
    <source>
        <strain evidence="1 2">DNF00424</strain>
    </source>
</reference>
<dbReference type="Proteomes" id="UP000029533">
    <property type="component" value="Unassembled WGS sequence"/>
</dbReference>